<dbReference type="KEGG" id="aqg:HRU87_05320"/>
<keyword evidence="2" id="KW-1185">Reference proteome</keyword>
<evidence type="ECO:0000313" key="1">
    <source>
        <dbReference type="EMBL" id="QKJ25972.1"/>
    </source>
</evidence>
<gene>
    <name evidence="1" type="ORF">HRU87_05320</name>
</gene>
<protein>
    <submittedName>
        <fullName evidence="1">DUF1905 domain-containing protein</fullName>
    </submittedName>
</protein>
<dbReference type="Pfam" id="PF08922">
    <property type="entry name" value="DUF1905"/>
    <property type="match status" value="1"/>
</dbReference>
<dbReference type="EMBL" id="CP054056">
    <property type="protein sequence ID" value="QKJ25972.1"/>
    <property type="molecule type" value="Genomic_DNA"/>
</dbReference>
<reference evidence="1 2" key="1">
    <citation type="submission" date="2020-05" db="EMBL/GenBank/DDBJ databases">
        <title>Aquirufa sp. strain 15G-AUS-rot a new Aquirufa species.</title>
        <authorList>
            <person name="Pitt A."/>
            <person name="Hahn M.W."/>
        </authorList>
    </citation>
    <scope>NUCLEOTIDE SEQUENCE [LARGE SCALE GENOMIC DNA]</scope>
    <source>
        <strain evidence="1 2">15G-AUS-rot</strain>
    </source>
</reference>
<name>A0A7D4TLA6_9MICO</name>
<dbReference type="Proteomes" id="UP000501003">
    <property type="component" value="Chromosome"/>
</dbReference>
<accession>A0A7D4TLA6</accession>
<dbReference type="SUPFAM" id="SSF141694">
    <property type="entry name" value="AF2212/PG0164-like"/>
    <property type="match status" value="1"/>
</dbReference>
<proteinExistence type="predicted"/>
<evidence type="ECO:0000313" key="2">
    <source>
        <dbReference type="Proteomes" id="UP000501003"/>
    </source>
</evidence>
<organism evidence="1 2">
    <name type="scientific">Aquiluna borgnonia</name>
    <dbReference type="NCBI Taxonomy" id="2499157"/>
    <lineage>
        <taxon>Bacteria</taxon>
        <taxon>Bacillati</taxon>
        <taxon>Actinomycetota</taxon>
        <taxon>Actinomycetes</taxon>
        <taxon>Micrococcales</taxon>
        <taxon>Microbacteriaceae</taxon>
        <taxon>Luna cluster</taxon>
        <taxon>Luna-1 subcluster</taxon>
        <taxon>Aquiluna</taxon>
    </lineage>
</organism>
<dbReference type="InterPro" id="IPR037079">
    <property type="entry name" value="AF2212/PG0164-like_sf"/>
</dbReference>
<dbReference type="AlphaFoldDB" id="A0A7D4TLA6"/>
<sequence>MIFEVSGVVVEWRGPAPFYFLPTDEKTSQEISEVRSELSYGWGVIPARVTIGSVTVTTSLIPRAGSFYIPLKNDIRIPNKISAGDEVNLTLEL</sequence>
<dbReference type="InterPro" id="IPR015018">
    <property type="entry name" value="DUF1905"/>
</dbReference>
<dbReference type="Gene3D" id="2.40.30.100">
    <property type="entry name" value="AF2212/PG0164-like"/>
    <property type="match status" value="1"/>
</dbReference>